<keyword evidence="6" id="KW-0325">Glycoprotein</keyword>
<dbReference type="Gramene" id="KZN06567">
    <property type="protein sequence ID" value="KZN06567"/>
    <property type="gene ID" value="DCAR_007404"/>
</dbReference>
<dbReference type="PANTHER" id="PTHR48063:SF103">
    <property type="entry name" value="LEUCINE-RICH RECEPTOR-LIKE KINASE FAMILY PROTEIN"/>
    <property type="match status" value="1"/>
</dbReference>
<organism evidence="7 8">
    <name type="scientific">Daucus carota subsp. sativus</name>
    <name type="common">Carrot</name>
    <dbReference type="NCBI Taxonomy" id="79200"/>
    <lineage>
        <taxon>Eukaryota</taxon>
        <taxon>Viridiplantae</taxon>
        <taxon>Streptophyta</taxon>
        <taxon>Embryophyta</taxon>
        <taxon>Tracheophyta</taxon>
        <taxon>Spermatophyta</taxon>
        <taxon>Magnoliopsida</taxon>
        <taxon>eudicotyledons</taxon>
        <taxon>Gunneridae</taxon>
        <taxon>Pentapetalae</taxon>
        <taxon>asterids</taxon>
        <taxon>campanulids</taxon>
        <taxon>Apiales</taxon>
        <taxon>Apiaceae</taxon>
        <taxon>Apioideae</taxon>
        <taxon>Scandiceae</taxon>
        <taxon>Daucinae</taxon>
        <taxon>Daucus</taxon>
        <taxon>Daucus sect. Daucus</taxon>
    </lineage>
</organism>
<name>A0A166EHC0_DAUCS</name>
<evidence type="ECO:0000256" key="4">
    <source>
        <dbReference type="ARBA" id="ARBA00022989"/>
    </source>
</evidence>
<proteinExistence type="predicted"/>
<keyword evidence="4" id="KW-1133">Transmembrane helix</keyword>
<accession>A0A166EHC0</accession>
<reference evidence="7" key="2">
    <citation type="submission" date="2022-03" db="EMBL/GenBank/DDBJ databases">
        <title>Draft title - Genomic analysis of global carrot germplasm unveils the trajectory of domestication and the origin of high carotenoid orange carrot.</title>
        <authorList>
            <person name="Iorizzo M."/>
            <person name="Ellison S."/>
            <person name="Senalik D."/>
            <person name="Macko-Podgorni A."/>
            <person name="Grzebelus D."/>
            <person name="Bostan H."/>
            <person name="Rolling W."/>
            <person name="Curaba J."/>
            <person name="Simon P."/>
        </authorList>
    </citation>
    <scope>NUCLEOTIDE SEQUENCE</scope>
    <source>
        <tissue evidence="7">Leaf</tissue>
    </source>
</reference>
<dbReference type="EMBL" id="CP093344">
    <property type="protein sequence ID" value="WOG89119.1"/>
    <property type="molecule type" value="Genomic_DNA"/>
</dbReference>
<dbReference type="PANTHER" id="PTHR48063">
    <property type="entry name" value="LRR RECEPTOR-LIKE KINASE"/>
    <property type="match status" value="1"/>
</dbReference>
<comment type="subcellular location">
    <subcellularLocation>
        <location evidence="1">Membrane</location>
        <topology evidence="1">Single-pass type I membrane protein</topology>
    </subcellularLocation>
</comment>
<dbReference type="SUPFAM" id="SSF52058">
    <property type="entry name" value="L domain-like"/>
    <property type="match status" value="1"/>
</dbReference>
<dbReference type="Proteomes" id="UP000077755">
    <property type="component" value="Chromosome 2"/>
</dbReference>
<reference evidence="7" key="1">
    <citation type="journal article" date="2016" name="Nat. Genet.">
        <title>A high-quality carrot genome assembly provides new insights into carotenoid accumulation and asterid genome evolution.</title>
        <authorList>
            <person name="Iorizzo M."/>
            <person name="Ellison S."/>
            <person name="Senalik D."/>
            <person name="Zeng P."/>
            <person name="Satapoomin P."/>
            <person name="Huang J."/>
            <person name="Bowman M."/>
            <person name="Iovene M."/>
            <person name="Sanseverino W."/>
            <person name="Cavagnaro P."/>
            <person name="Yildiz M."/>
            <person name="Macko-Podgorni A."/>
            <person name="Moranska E."/>
            <person name="Grzebelus E."/>
            <person name="Grzebelus D."/>
            <person name="Ashrafi H."/>
            <person name="Zheng Z."/>
            <person name="Cheng S."/>
            <person name="Spooner D."/>
            <person name="Van Deynze A."/>
            <person name="Simon P."/>
        </authorList>
    </citation>
    <scope>NUCLEOTIDE SEQUENCE</scope>
    <source>
        <tissue evidence="7">Leaf</tissue>
    </source>
</reference>
<evidence type="ECO:0000256" key="5">
    <source>
        <dbReference type="ARBA" id="ARBA00023136"/>
    </source>
</evidence>
<protein>
    <submittedName>
        <fullName evidence="7">Uncharacterized protein</fullName>
    </submittedName>
</protein>
<sequence>MLESLDLSRNKFSCKISRSMSGLHFLGHLDLSNSFSGRILSGTWLQGFNSSAYGNIGLCGPPSLKDVPEMRQLADEDQPTF</sequence>
<evidence type="ECO:0000256" key="3">
    <source>
        <dbReference type="ARBA" id="ARBA00022729"/>
    </source>
</evidence>
<evidence type="ECO:0000313" key="8">
    <source>
        <dbReference type="Proteomes" id="UP000077755"/>
    </source>
</evidence>
<evidence type="ECO:0000256" key="1">
    <source>
        <dbReference type="ARBA" id="ARBA00004479"/>
    </source>
</evidence>
<keyword evidence="8" id="KW-1185">Reference proteome</keyword>
<keyword evidence="3" id="KW-0732">Signal</keyword>
<dbReference type="InterPro" id="IPR046956">
    <property type="entry name" value="RLP23-like"/>
</dbReference>
<dbReference type="InterPro" id="IPR032675">
    <property type="entry name" value="LRR_dom_sf"/>
</dbReference>
<dbReference type="GO" id="GO:0016020">
    <property type="term" value="C:membrane"/>
    <property type="evidence" value="ECO:0007669"/>
    <property type="project" value="UniProtKB-SubCell"/>
</dbReference>
<gene>
    <name evidence="7" type="ORF">DCAR_0208355</name>
</gene>
<dbReference type="AlphaFoldDB" id="A0A166EHC0"/>
<evidence type="ECO:0000313" key="7">
    <source>
        <dbReference type="EMBL" id="WOG89119.1"/>
    </source>
</evidence>
<evidence type="ECO:0000256" key="2">
    <source>
        <dbReference type="ARBA" id="ARBA00022692"/>
    </source>
</evidence>
<evidence type="ECO:0000256" key="6">
    <source>
        <dbReference type="ARBA" id="ARBA00023180"/>
    </source>
</evidence>
<keyword evidence="2" id="KW-0812">Transmembrane</keyword>
<dbReference type="Gene3D" id="3.80.10.10">
    <property type="entry name" value="Ribonuclease Inhibitor"/>
    <property type="match status" value="1"/>
</dbReference>
<keyword evidence="5" id="KW-0472">Membrane</keyword>